<dbReference type="InterPro" id="IPR031248">
    <property type="entry name" value="RNF213"/>
</dbReference>
<name>A0A9W9YNI6_9CNID</name>
<dbReference type="PANTHER" id="PTHR22605:SF16">
    <property type="entry name" value="E3 UBIQUITIN-PROTEIN LIGASE RNF213"/>
    <property type="match status" value="1"/>
</dbReference>
<gene>
    <name evidence="1" type="ORF">OS493_027891</name>
</gene>
<dbReference type="PANTHER" id="PTHR22605">
    <property type="entry name" value="RZ-TYPE DOMAIN-CONTAINING PROTEIN"/>
    <property type="match status" value="1"/>
</dbReference>
<comment type="caution">
    <text evidence="1">The sequence shown here is derived from an EMBL/GenBank/DDBJ whole genome shotgun (WGS) entry which is preliminary data.</text>
</comment>
<dbReference type="Proteomes" id="UP001163046">
    <property type="component" value="Unassembled WGS sequence"/>
</dbReference>
<proteinExistence type="predicted"/>
<dbReference type="AlphaFoldDB" id="A0A9W9YNI6"/>
<reference evidence="1" key="1">
    <citation type="submission" date="2023-01" db="EMBL/GenBank/DDBJ databases">
        <title>Genome assembly of the deep-sea coral Lophelia pertusa.</title>
        <authorList>
            <person name="Herrera S."/>
            <person name="Cordes E."/>
        </authorList>
    </citation>
    <scope>NUCLEOTIDE SEQUENCE</scope>
    <source>
        <strain evidence="1">USNM1676648</strain>
        <tissue evidence="1">Polyp</tissue>
    </source>
</reference>
<keyword evidence="2" id="KW-1185">Reference proteome</keyword>
<dbReference type="GO" id="GO:0004842">
    <property type="term" value="F:ubiquitin-protein transferase activity"/>
    <property type="evidence" value="ECO:0007669"/>
    <property type="project" value="InterPro"/>
</dbReference>
<evidence type="ECO:0000313" key="2">
    <source>
        <dbReference type="Proteomes" id="UP001163046"/>
    </source>
</evidence>
<protein>
    <submittedName>
        <fullName evidence="1">Uncharacterized protein</fullName>
    </submittedName>
</protein>
<evidence type="ECO:0000313" key="1">
    <source>
        <dbReference type="EMBL" id="KAJ7355102.1"/>
    </source>
</evidence>
<dbReference type="EMBL" id="MU827327">
    <property type="protein sequence ID" value="KAJ7355102.1"/>
    <property type="molecule type" value="Genomic_DNA"/>
</dbReference>
<dbReference type="GO" id="GO:0016887">
    <property type="term" value="F:ATP hydrolysis activity"/>
    <property type="evidence" value="ECO:0007669"/>
    <property type="project" value="InterPro"/>
</dbReference>
<sequence>MEMEKEKNKKEKEEEQKEEGYFAKDKRKKMTVVFHAVLAPHFKFEKNQGDRIFMRFGGVAFGEFHDDVVEVHPERNLENDFILVQAKLLVPCDYVSDKRPYKYIVFKAKRKDSEKDEHLWDYLIDWGHTANRCLQIPKDRCQTGAVWHQYDDTIFSPPGKFQSFRNTIPIECVKSMGTVKGRSIATFAMLGEVNFTNWEAVEAVNDIAYCMKQTMVEKGGEYKNNVPSSYNFYTILKEFIKAKIKKSEAEDKTDLVSSVSIAYIIYVHSVYTNLDPEDYKRLFFSLILRPDPKEQTCIAFESLLDRIPCEQWQNLGEAIRVICRHASENHHDRHDWLFAVPLVHFLTQVSQPFSNSVLLMEKPKDKDDTWWGASGFDTESMRKRTFTKNRYR</sequence>
<dbReference type="OrthoDB" id="5987148at2759"/>
<organism evidence="1 2">
    <name type="scientific">Desmophyllum pertusum</name>
    <dbReference type="NCBI Taxonomy" id="174260"/>
    <lineage>
        <taxon>Eukaryota</taxon>
        <taxon>Metazoa</taxon>
        <taxon>Cnidaria</taxon>
        <taxon>Anthozoa</taxon>
        <taxon>Hexacorallia</taxon>
        <taxon>Scleractinia</taxon>
        <taxon>Caryophylliina</taxon>
        <taxon>Caryophylliidae</taxon>
        <taxon>Desmophyllum</taxon>
    </lineage>
</organism>
<accession>A0A9W9YNI6</accession>